<accession>A0ABW5D014</accession>
<sequence>MKKYEIGYSDTWQAAPMAYWVHIEKENKLWVAAEEFDPPAPKRDSKGMYKIYNVEVDGFTFIFSSIEQLEHCIDILSMKLLPTSIALSEKRPGYVGPNSHWLSRLPAKVKPWSYRQKAVKYLRKVKEEIENRL</sequence>
<dbReference type="RefSeq" id="WP_250430361.1">
    <property type="nucleotide sequence ID" value="NZ_JALPRR010000003.1"/>
</dbReference>
<dbReference type="Proteomes" id="UP001597374">
    <property type="component" value="Unassembled WGS sequence"/>
</dbReference>
<name>A0ABW5D014_9BACT</name>
<proteinExistence type="predicted"/>
<comment type="caution">
    <text evidence="1">The sequence shown here is derived from an EMBL/GenBank/DDBJ whole genome shotgun (WGS) entry which is preliminary data.</text>
</comment>
<evidence type="ECO:0000313" key="1">
    <source>
        <dbReference type="EMBL" id="MFD2247429.1"/>
    </source>
</evidence>
<evidence type="ECO:0000313" key="2">
    <source>
        <dbReference type="Proteomes" id="UP001597374"/>
    </source>
</evidence>
<organism evidence="1 2">
    <name type="scientific">Pontibacter ruber</name>
    <dbReference type="NCBI Taxonomy" id="1343895"/>
    <lineage>
        <taxon>Bacteria</taxon>
        <taxon>Pseudomonadati</taxon>
        <taxon>Bacteroidota</taxon>
        <taxon>Cytophagia</taxon>
        <taxon>Cytophagales</taxon>
        <taxon>Hymenobacteraceae</taxon>
        <taxon>Pontibacter</taxon>
    </lineage>
</organism>
<protein>
    <submittedName>
        <fullName evidence="1">Uncharacterized protein</fullName>
    </submittedName>
</protein>
<gene>
    <name evidence="1" type="ORF">ACFSKP_14270</name>
</gene>
<keyword evidence="2" id="KW-1185">Reference proteome</keyword>
<reference evidence="2" key="1">
    <citation type="journal article" date="2019" name="Int. J. Syst. Evol. Microbiol.">
        <title>The Global Catalogue of Microorganisms (GCM) 10K type strain sequencing project: providing services to taxonomists for standard genome sequencing and annotation.</title>
        <authorList>
            <consortium name="The Broad Institute Genomics Platform"/>
            <consortium name="The Broad Institute Genome Sequencing Center for Infectious Disease"/>
            <person name="Wu L."/>
            <person name="Ma J."/>
        </authorList>
    </citation>
    <scope>NUCLEOTIDE SEQUENCE [LARGE SCALE GENOMIC DNA]</scope>
    <source>
        <strain evidence="2">CGMCC 4.1782</strain>
    </source>
</reference>
<dbReference type="EMBL" id="JBHUIM010000002">
    <property type="protein sequence ID" value="MFD2247429.1"/>
    <property type="molecule type" value="Genomic_DNA"/>
</dbReference>